<comment type="caution">
    <text evidence="9">The sequence shown here is derived from an EMBL/GenBank/DDBJ whole genome shotgun (WGS) entry which is preliminary data.</text>
</comment>
<dbReference type="Pfam" id="PF04542">
    <property type="entry name" value="Sigma70_r2"/>
    <property type="match status" value="1"/>
</dbReference>
<evidence type="ECO:0000256" key="1">
    <source>
        <dbReference type="ARBA" id="ARBA00010641"/>
    </source>
</evidence>
<feature type="domain" description="RNA polymerase sigma factor 70 region 4 type 2" evidence="8">
    <location>
        <begin position="162"/>
        <end position="214"/>
    </location>
</feature>
<accession>A0ABN2J1D9</accession>
<dbReference type="EMBL" id="BAAANY010000040">
    <property type="protein sequence ID" value="GAA1715985.1"/>
    <property type="molecule type" value="Genomic_DNA"/>
</dbReference>
<keyword evidence="4" id="KW-0238">DNA-binding</keyword>
<evidence type="ECO:0000313" key="10">
    <source>
        <dbReference type="Proteomes" id="UP001500618"/>
    </source>
</evidence>
<dbReference type="Gene3D" id="1.10.1740.10">
    <property type="match status" value="1"/>
</dbReference>
<reference evidence="9 10" key="1">
    <citation type="journal article" date="2019" name="Int. J. Syst. Evol. Microbiol.">
        <title>The Global Catalogue of Microorganisms (GCM) 10K type strain sequencing project: providing services to taxonomists for standard genome sequencing and annotation.</title>
        <authorList>
            <consortium name="The Broad Institute Genomics Platform"/>
            <consortium name="The Broad Institute Genome Sequencing Center for Infectious Disease"/>
            <person name="Wu L."/>
            <person name="Ma J."/>
        </authorList>
    </citation>
    <scope>NUCLEOTIDE SEQUENCE [LARGE SCALE GENOMIC DNA]</scope>
    <source>
        <strain evidence="9 10">JCM 14718</strain>
    </source>
</reference>
<dbReference type="Gene3D" id="1.10.10.10">
    <property type="entry name" value="Winged helix-like DNA-binding domain superfamily/Winged helix DNA-binding domain"/>
    <property type="match status" value="1"/>
</dbReference>
<dbReference type="PANTHER" id="PTHR43133">
    <property type="entry name" value="RNA POLYMERASE ECF-TYPE SIGMA FACTO"/>
    <property type="match status" value="1"/>
</dbReference>
<protein>
    <submittedName>
        <fullName evidence="9">Sigma-70 family RNA polymerase sigma factor</fullName>
    </submittedName>
</protein>
<comment type="similarity">
    <text evidence="1">Belongs to the sigma-70 factor family. ECF subfamily.</text>
</comment>
<gene>
    <name evidence="9" type="ORF">GCM10009765_75920</name>
</gene>
<evidence type="ECO:0000256" key="2">
    <source>
        <dbReference type="ARBA" id="ARBA00023015"/>
    </source>
</evidence>
<sequence>MVEPERWAGTHGVPADARRRASASVHEGNDTEVSDTKVSDTELVARLLERDADALDLLYERYGRPAYSLARRVIGDDGFAQDVVQEVFLALWKDPSRYTASRSGFASWLLSITHHKAVDAVRREESLRRRRAQATEQFAIDRGAHEVAHAVYDKVWSTLRGERVREALHKLPDPQREALVLAYFGGYTQREVAALTDTPLGTVKTRMLTGMRRLRDLLGGGSVTDGGAL</sequence>
<name>A0ABN2J1D9_9ACTN</name>
<dbReference type="SUPFAM" id="SSF88946">
    <property type="entry name" value="Sigma2 domain of RNA polymerase sigma factors"/>
    <property type="match status" value="1"/>
</dbReference>
<dbReference type="InterPro" id="IPR036388">
    <property type="entry name" value="WH-like_DNA-bd_sf"/>
</dbReference>
<dbReference type="InterPro" id="IPR013325">
    <property type="entry name" value="RNA_pol_sigma_r2"/>
</dbReference>
<evidence type="ECO:0000256" key="5">
    <source>
        <dbReference type="ARBA" id="ARBA00023163"/>
    </source>
</evidence>
<keyword evidence="5" id="KW-0804">Transcription</keyword>
<dbReference type="InterPro" id="IPR039425">
    <property type="entry name" value="RNA_pol_sigma-70-like"/>
</dbReference>
<dbReference type="InterPro" id="IPR007627">
    <property type="entry name" value="RNA_pol_sigma70_r2"/>
</dbReference>
<evidence type="ECO:0000256" key="6">
    <source>
        <dbReference type="SAM" id="MobiDB-lite"/>
    </source>
</evidence>
<feature type="region of interest" description="Disordered" evidence="6">
    <location>
        <begin position="1"/>
        <end position="36"/>
    </location>
</feature>
<evidence type="ECO:0000259" key="7">
    <source>
        <dbReference type="Pfam" id="PF04542"/>
    </source>
</evidence>
<dbReference type="NCBIfam" id="TIGR02937">
    <property type="entry name" value="sigma70-ECF"/>
    <property type="match status" value="1"/>
</dbReference>
<proteinExistence type="inferred from homology"/>
<keyword evidence="2" id="KW-0805">Transcription regulation</keyword>
<evidence type="ECO:0000256" key="3">
    <source>
        <dbReference type="ARBA" id="ARBA00023082"/>
    </source>
</evidence>
<dbReference type="InterPro" id="IPR014284">
    <property type="entry name" value="RNA_pol_sigma-70_dom"/>
</dbReference>
<dbReference type="SUPFAM" id="SSF88659">
    <property type="entry name" value="Sigma3 and sigma4 domains of RNA polymerase sigma factors"/>
    <property type="match status" value="1"/>
</dbReference>
<dbReference type="InterPro" id="IPR013249">
    <property type="entry name" value="RNA_pol_sigma70_r4_t2"/>
</dbReference>
<dbReference type="Pfam" id="PF08281">
    <property type="entry name" value="Sigma70_r4_2"/>
    <property type="match status" value="1"/>
</dbReference>
<organism evidence="9 10">
    <name type="scientific">Fodinicola feengrottensis</name>
    <dbReference type="NCBI Taxonomy" id="435914"/>
    <lineage>
        <taxon>Bacteria</taxon>
        <taxon>Bacillati</taxon>
        <taxon>Actinomycetota</taxon>
        <taxon>Actinomycetes</taxon>
        <taxon>Mycobacteriales</taxon>
        <taxon>Fodinicola</taxon>
    </lineage>
</organism>
<evidence type="ECO:0000313" key="9">
    <source>
        <dbReference type="EMBL" id="GAA1715985.1"/>
    </source>
</evidence>
<dbReference type="PANTHER" id="PTHR43133:SF62">
    <property type="entry name" value="RNA POLYMERASE SIGMA FACTOR SIGZ"/>
    <property type="match status" value="1"/>
</dbReference>
<evidence type="ECO:0000256" key="4">
    <source>
        <dbReference type="ARBA" id="ARBA00023125"/>
    </source>
</evidence>
<feature type="domain" description="RNA polymerase sigma-70 region 2" evidence="7">
    <location>
        <begin position="58"/>
        <end position="125"/>
    </location>
</feature>
<dbReference type="RefSeq" id="WP_344314891.1">
    <property type="nucleotide sequence ID" value="NZ_BAAANY010000040.1"/>
</dbReference>
<evidence type="ECO:0000259" key="8">
    <source>
        <dbReference type="Pfam" id="PF08281"/>
    </source>
</evidence>
<keyword evidence="10" id="KW-1185">Reference proteome</keyword>
<dbReference type="InterPro" id="IPR013324">
    <property type="entry name" value="RNA_pol_sigma_r3/r4-like"/>
</dbReference>
<keyword evidence="3" id="KW-0731">Sigma factor</keyword>
<dbReference type="CDD" id="cd06171">
    <property type="entry name" value="Sigma70_r4"/>
    <property type="match status" value="1"/>
</dbReference>
<dbReference type="Proteomes" id="UP001500618">
    <property type="component" value="Unassembled WGS sequence"/>
</dbReference>